<dbReference type="Pfam" id="PF00069">
    <property type="entry name" value="Pkinase"/>
    <property type="match status" value="1"/>
</dbReference>
<feature type="domain" description="Protein kinase" evidence="1">
    <location>
        <begin position="99"/>
        <end position="377"/>
    </location>
</feature>
<dbReference type="SMART" id="SM00220">
    <property type="entry name" value="S_TKc"/>
    <property type="match status" value="1"/>
</dbReference>
<dbReference type="AlphaFoldDB" id="A0A9Q0M7L2"/>
<dbReference type="InterPro" id="IPR008271">
    <property type="entry name" value="Ser/Thr_kinase_AS"/>
</dbReference>
<dbReference type="GO" id="GO:0005737">
    <property type="term" value="C:cytoplasm"/>
    <property type="evidence" value="ECO:0007669"/>
    <property type="project" value="TreeGrafter"/>
</dbReference>
<dbReference type="PANTHER" id="PTHR24348:SF68">
    <property type="entry name" value="SERINE_THREONINE-PROTEIN KINASE ATG1C"/>
    <property type="match status" value="1"/>
</dbReference>
<proteinExistence type="predicted"/>
<dbReference type="InterPro" id="IPR000719">
    <property type="entry name" value="Prot_kinase_dom"/>
</dbReference>
<protein>
    <recommendedName>
        <fullName evidence="1">Protein kinase domain-containing protein</fullName>
    </recommendedName>
</protein>
<organism evidence="2 3">
    <name type="scientific">Blomia tropicalis</name>
    <name type="common">Mite</name>
    <dbReference type="NCBI Taxonomy" id="40697"/>
    <lineage>
        <taxon>Eukaryota</taxon>
        <taxon>Metazoa</taxon>
        <taxon>Ecdysozoa</taxon>
        <taxon>Arthropoda</taxon>
        <taxon>Chelicerata</taxon>
        <taxon>Arachnida</taxon>
        <taxon>Acari</taxon>
        <taxon>Acariformes</taxon>
        <taxon>Sarcoptiformes</taxon>
        <taxon>Astigmata</taxon>
        <taxon>Glycyphagoidea</taxon>
        <taxon>Echimyopodidae</taxon>
        <taxon>Blomia</taxon>
    </lineage>
</organism>
<dbReference type="GO" id="GO:0010506">
    <property type="term" value="P:regulation of autophagy"/>
    <property type="evidence" value="ECO:0007669"/>
    <property type="project" value="InterPro"/>
</dbReference>
<comment type="caution">
    <text evidence="2">The sequence shown here is derived from an EMBL/GenBank/DDBJ whole genome shotgun (WGS) entry which is preliminary data.</text>
</comment>
<name>A0A9Q0M7L2_BLOTA</name>
<dbReference type="PROSITE" id="PS00108">
    <property type="entry name" value="PROTEIN_KINASE_ST"/>
    <property type="match status" value="1"/>
</dbReference>
<evidence type="ECO:0000313" key="2">
    <source>
        <dbReference type="EMBL" id="KAJ6220590.1"/>
    </source>
</evidence>
<dbReference type="InterPro" id="IPR011009">
    <property type="entry name" value="Kinase-like_dom_sf"/>
</dbReference>
<dbReference type="Gene3D" id="1.10.510.10">
    <property type="entry name" value="Transferase(Phosphotransferase) domain 1"/>
    <property type="match status" value="1"/>
</dbReference>
<accession>A0A9Q0M7L2</accession>
<keyword evidence="3" id="KW-1185">Reference proteome</keyword>
<dbReference type="SUPFAM" id="SSF56112">
    <property type="entry name" value="Protein kinase-like (PK-like)"/>
    <property type="match status" value="1"/>
</dbReference>
<evidence type="ECO:0000313" key="3">
    <source>
        <dbReference type="Proteomes" id="UP001142055"/>
    </source>
</evidence>
<sequence length="377" mass="44155">MLRFFSNILNRLMGKSEMQQLKERIEQHLTPAGEEALELLNPDRVEILLSEEFLVGACPRDEVRIVFYRELNNGACALPTINLNTYRDHANAVKEYFNVIDIRKIASGGYGTIYQALDRGRPIKKFALKLIQSHIISRKYTKKWVGLCKTEIFFHINLRHSYILKTFSYMWLNHKPQDPFGSYLVMKCELLQVSIAELIEFMSLADPVVIKMFREIGSALCYMHGLKIVHHDIKPANIMIKTDMVLRMTSRIDMRTDLSNLDKYCFKLIDFGVTKRYIEFDRPMRDTYETMHYYGTPAYMSPEKREGLRFNPYLADSYAFGKTMFKSLAGFQKKDVFFKRAEGTIWMILESMMCEESVRLMIDEALINLEIRLLSKK</sequence>
<dbReference type="PROSITE" id="PS50011">
    <property type="entry name" value="PROTEIN_KINASE_DOM"/>
    <property type="match status" value="1"/>
</dbReference>
<reference evidence="2" key="1">
    <citation type="submission" date="2022-12" db="EMBL/GenBank/DDBJ databases">
        <title>Genome assemblies of Blomia tropicalis.</title>
        <authorList>
            <person name="Cui Y."/>
        </authorList>
    </citation>
    <scope>NUCLEOTIDE SEQUENCE</scope>
    <source>
        <tissue evidence="2">Adult mites</tissue>
    </source>
</reference>
<dbReference type="GO" id="GO:0005524">
    <property type="term" value="F:ATP binding"/>
    <property type="evidence" value="ECO:0007669"/>
    <property type="project" value="InterPro"/>
</dbReference>
<dbReference type="GO" id="GO:0004674">
    <property type="term" value="F:protein serine/threonine kinase activity"/>
    <property type="evidence" value="ECO:0007669"/>
    <property type="project" value="InterPro"/>
</dbReference>
<dbReference type="EMBL" id="JAPWDV010000002">
    <property type="protein sequence ID" value="KAJ6220590.1"/>
    <property type="molecule type" value="Genomic_DNA"/>
</dbReference>
<dbReference type="InterPro" id="IPR045269">
    <property type="entry name" value="Atg1-like"/>
</dbReference>
<gene>
    <name evidence="2" type="ORF">RDWZM_006402</name>
</gene>
<evidence type="ECO:0000259" key="1">
    <source>
        <dbReference type="PROSITE" id="PS50011"/>
    </source>
</evidence>
<dbReference type="Proteomes" id="UP001142055">
    <property type="component" value="Chromosome 2"/>
</dbReference>
<dbReference type="GO" id="GO:0006914">
    <property type="term" value="P:autophagy"/>
    <property type="evidence" value="ECO:0007669"/>
    <property type="project" value="UniProtKB-ARBA"/>
</dbReference>
<dbReference type="PANTHER" id="PTHR24348">
    <property type="entry name" value="SERINE/THREONINE-PROTEIN KINASE UNC-51-RELATED"/>
    <property type="match status" value="1"/>
</dbReference>